<feature type="region of interest" description="Disordered" evidence="1">
    <location>
        <begin position="26"/>
        <end position="84"/>
    </location>
</feature>
<dbReference type="EMBL" id="JAENHO010000017">
    <property type="protein sequence ID" value="MBL7261064.1"/>
    <property type="molecule type" value="Genomic_DNA"/>
</dbReference>
<evidence type="ECO:0000256" key="1">
    <source>
        <dbReference type="SAM" id="MobiDB-lite"/>
    </source>
</evidence>
<name>A0ABS1W2U6_9ACTN</name>
<reference evidence="3 4" key="1">
    <citation type="submission" date="2021-01" db="EMBL/GenBank/DDBJ databases">
        <title>Actinoplanes sp. nov. LDG1-01 isolated from lichen.</title>
        <authorList>
            <person name="Saeng-In P."/>
            <person name="Phongsopitanun W."/>
            <person name="Kanchanasin P."/>
            <person name="Yuki M."/>
            <person name="Kudo T."/>
            <person name="Ohkuma M."/>
            <person name="Tanasupawat S."/>
        </authorList>
    </citation>
    <scope>NUCLEOTIDE SEQUENCE [LARGE SCALE GENOMIC DNA]</scope>
    <source>
        <strain evidence="3 4">LDG1-01</strain>
    </source>
</reference>
<keyword evidence="4" id="KW-1185">Reference proteome</keyword>
<proteinExistence type="predicted"/>
<dbReference type="PROSITE" id="PS51257">
    <property type="entry name" value="PROKAR_LIPOPROTEIN"/>
    <property type="match status" value="1"/>
</dbReference>
<dbReference type="Proteomes" id="UP000598996">
    <property type="component" value="Unassembled WGS sequence"/>
</dbReference>
<accession>A0ABS1W2U6</accession>
<feature type="compositionally biased region" description="Polar residues" evidence="1">
    <location>
        <begin position="68"/>
        <end position="80"/>
    </location>
</feature>
<evidence type="ECO:0008006" key="5">
    <source>
        <dbReference type="Google" id="ProtNLM"/>
    </source>
</evidence>
<gene>
    <name evidence="3" type="ORF">JKJ07_42950</name>
</gene>
<organism evidence="3 4">
    <name type="scientific">Paractinoplanes lichenicola</name>
    <dbReference type="NCBI Taxonomy" id="2802976"/>
    <lineage>
        <taxon>Bacteria</taxon>
        <taxon>Bacillati</taxon>
        <taxon>Actinomycetota</taxon>
        <taxon>Actinomycetes</taxon>
        <taxon>Micromonosporales</taxon>
        <taxon>Micromonosporaceae</taxon>
        <taxon>Paractinoplanes</taxon>
    </lineage>
</organism>
<keyword evidence="2" id="KW-0732">Signal</keyword>
<sequence>MRFTRGTLLATLALALTATAACGVRDTPTTAAPGTPSPTASADSGFGGSPTTPPTTAPTTSAPKPVRSSPSPTATKTRQPQVKDWADVVKPCPYEGQKVEILDAVHEDVTKDGIMDTIVTRSCEASTSYWANTVEVFKNTTEPRGAKRVGTLLEDVAKMDEPVVEQVLFNKGIIGIKAYGTSAKGARACPDLILFYRYEYTGGKFKRIWRDAGIKEECKLQ</sequence>
<evidence type="ECO:0000313" key="3">
    <source>
        <dbReference type="EMBL" id="MBL7261064.1"/>
    </source>
</evidence>
<feature type="chain" id="PRO_5047289658" description="Lipoprotein" evidence="2">
    <location>
        <begin position="21"/>
        <end position="221"/>
    </location>
</feature>
<dbReference type="RefSeq" id="WP_202997790.1">
    <property type="nucleotide sequence ID" value="NZ_JAENHO010000017.1"/>
</dbReference>
<evidence type="ECO:0000313" key="4">
    <source>
        <dbReference type="Proteomes" id="UP000598996"/>
    </source>
</evidence>
<feature type="compositionally biased region" description="Low complexity" evidence="1">
    <location>
        <begin position="26"/>
        <end position="42"/>
    </location>
</feature>
<comment type="caution">
    <text evidence="3">The sequence shown here is derived from an EMBL/GenBank/DDBJ whole genome shotgun (WGS) entry which is preliminary data.</text>
</comment>
<evidence type="ECO:0000256" key="2">
    <source>
        <dbReference type="SAM" id="SignalP"/>
    </source>
</evidence>
<feature type="signal peptide" evidence="2">
    <location>
        <begin position="1"/>
        <end position="20"/>
    </location>
</feature>
<protein>
    <recommendedName>
        <fullName evidence="5">Lipoprotein</fullName>
    </recommendedName>
</protein>